<evidence type="ECO:0000313" key="2">
    <source>
        <dbReference type="Proteomes" id="UP001152795"/>
    </source>
</evidence>
<organism evidence="1 2">
    <name type="scientific">Paramuricea clavata</name>
    <name type="common">Red gorgonian</name>
    <name type="synonym">Violescent sea-whip</name>
    <dbReference type="NCBI Taxonomy" id="317549"/>
    <lineage>
        <taxon>Eukaryota</taxon>
        <taxon>Metazoa</taxon>
        <taxon>Cnidaria</taxon>
        <taxon>Anthozoa</taxon>
        <taxon>Octocorallia</taxon>
        <taxon>Malacalcyonacea</taxon>
        <taxon>Plexauridae</taxon>
        <taxon>Paramuricea</taxon>
    </lineage>
</organism>
<dbReference type="Proteomes" id="UP001152795">
    <property type="component" value="Unassembled WGS sequence"/>
</dbReference>
<evidence type="ECO:0000313" key="1">
    <source>
        <dbReference type="EMBL" id="CAB3996573.1"/>
    </source>
</evidence>
<comment type="caution">
    <text evidence="1">The sequence shown here is derived from an EMBL/GenBank/DDBJ whole genome shotgun (WGS) entry which is preliminary data.</text>
</comment>
<gene>
    <name evidence="1" type="ORF">PACLA_8A037452</name>
</gene>
<proteinExistence type="predicted"/>
<accession>A0A6S7GX19</accession>
<reference evidence="1" key="1">
    <citation type="submission" date="2020-04" db="EMBL/GenBank/DDBJ databases">
        <authorList>
            <person name="Alioto T."/>
            <person name="Alioto T."/>
            <person name="Gomez Garrido J."/>
        </authorList>
    </citation>
    <scope>NUCLEOTIDE SEQUENCE</scope>
    <source>
        <strain evidence="1">A484AB</strain>
    </source>
</reference>
<dbReference type="AlphaFoldDB" id="A0A6S7GX19"/>
<keyword evidence="2" id="KW-1185">Reference proteome</keyword>
<protein>
    <submittedName>
        <fullName evidence="1">Uncharacterized protein</fullName>
    </submittedName>
</protein>
<dbReference type="EMBL" id="CACRXK020002898">
    <property type="protein sequence ID" value="CAB3996573.1"/>
    <property type="molecule type" value="Genomic_DNA"/>
</dbReference>
<name>A0A6S7GX19_PARCT</name>
<sequence length="60" mass="6816">MGFMQMSLAEVLVLKPTMGPTLKKQCFMAPHLMTSLRTWPRYQRSGQIPGTECMTDKPTL</sequence>